<dbReference type="InterPro" id="IPR015946">
    <property type="entry name" value="KH_dom-like_a/b"/>
</dbReference>
<dbReference type="PANTHER" id="PTHR42830">
    <property type="entry name" value="OSMOTICALLY INDUCIBLE FAMILY PROTEIN"/>
    <property type="match status" value="1"/>
</dbReference>
<proteinExistence type="predicted"/>
<dbReference type="AlphaFoldDB" id="A0A1M6CID5"/>
<dbReference type="InterPro" id="IPR003718">
    <property type="entry name" value="OsmC/Ohr_fam"/>
</dbReference>
<evidence type="ECO:0000313" key="2">
    <source>
        <dbReference type="Proteomes" id="UP000184432"/>
    </source>
</evidence>
<organism evidence="1 2">
    <name type="scientific">Aquimarina spongiae</name>
    <dbReference type="NCBI Taxonomy" id="570521"/>
    <lineage>
        <taxon>Bacteria</taxon>
        <taxon>Pseudomonadati</taxon>
        <taxon>Bacteroidota</taxon>
        <taxon>Flavobacteriia</taxon>
        <taxon>Flavobacteriales</taxon>
        <taxon>Flavobacteriaceae</taxon>
        <taxon>Aquimarina</taxon>
    </lineage>
</organism>
<dbReference type="InterPro" id="IPR036102">
    <property type="entry name" value="OsmC/Ohrsf"/>
</dbReference>
<protein>
    <submittedName>
        <fullName evidence="1">Organic hydroperoxide reductase OsmC/OhrA</fullName>
    </submittedName>
</protein>
<dbReference type="OrthoDB" id="9795405at2"/>
<dbReference type="STRING" id="570521.SAMN04488508_102120"/>
<evidence type="ECO:0000313" key="1">
    <source>
        <dbReference type="EMBL" id="SHI60468.1"/>
    </source>
</evidence>
<keyword evidence="2" id="KW-1185">Reference proteome</keyword>
<dbReference type="InterPro" id="IPR052707">
    <property type="entry name" value="OsmC_Ohr_Peroxiredoxin"/>
</dbReference>
<dbReference type="RefSeq" id="WP_073314688.1">
    <property type="nucleotide sequence ID" value="NZ_FQYP01000002.1"/>
</dbReference>
<dbReference type="Gene3D" id="3.30.300.20">
    <property type="match status" value="1"/>
</dbReference>
<sequence length="158" mass="17654">MKKEHQYQATITWTGNTGKGTAAYSTFERSHSITVINKPEILGSSDPSFRGDPTKHNPEELLLASLSSCHMLWYLHLCATAKVVVTSYKDQAKGIMIEKQDGSGYFSEVSLHPVVTVTEDKMIEKAIEIHEKANAYCFIANSMNFKVTHHPQCFSEEG</sequence>
<dbReference type="EMBL" id="FQYP01000002">
    <property type="protein sequence ID" value="SHI60468.1"/>
    <property type="molecule type" value="Genomic_DNA"/>
</dbReference>
<name>A0A1M6CID5_9FLAO</name>
<accession>A0A1M6CID5</accession>
<dbReference type="Pfam" id="PF02566">
    <property type="entry name" value="OsmC"/>
    <property type="match status" value="1"/>
</dbReference>
<dbReference type="Proteomes" id="UP000184432">
    <property type="component" value="Unassembled WGS sequence"/>
</dbReference>
<gene>
    <name evidence="1" type="ORF">SAMN04488508_102120</name>
</gene>
<dbReference type="PANTHER" id="PTHR42830:SF2">
    <property type="entry name" value="OSMC_OHR FAMILY PROTEIN"/>
    <property type="match status" value="1"/>
</dbReference>
<reference evidence="2" key="1">
    <citation type="submission" date="2016-11" db="EMBL/GenBank/DDBJ databases">
        <authorList>
            <person name="Varghese N."/>
            <person name="Submissions S."/>
        </authorList>
    </citation>
    <scope>NUCLEOTIDE SEQUENCE [LARGE SCALE GENOMIC DNA]</scope>
    <source>
        <strain evidence="2">DSM 22623</strain>
    </source>
</reference>
<dbReference type="SUPFAM" id="SSF82784">
    <property type="entry name" value="OsmC-like"/>
    <property type="match status" value="1"/>
</dbReference>